<sequence length="275" mass="29364">MTTPEAGYNMMIKAMHQVIRNVPYKSIGGRNLHLDLHLPDESIRRRGVVVYFHGGGLEVGARGDYEDTRASVLAAMGYTVATVEYRFIQEALLPAALEDGRDAVAWLKLNAKNEYGVDASTIGAWGASAGGYLAALLALGNPLAGRMPAVDAAAVWFASFDLAAMDAASPMEEEVMGPSAVEGLLGEKFDRSNELHLSLNPVSMISADASAMLLVTGDRDRVIEPSQSVRMHDALVQAGVTSSLYIAGGAGHEDPVFDRPTFIAVVKAFFDEHLA</sequence>
<protein>
    <recommendedName>
        <fullName evidence="2">BD-FAE-like domain-containing protein</fullName>
    </recommendedName>
</protein>
<dbReference type="PANTHER" id="PTHR48081">
    <property type="entry name" value="AB HYDROLASE SUPERFAMILY PROTEIN C4A8.06C"/>
    <property type="match status" value="1"/>
</dbReference>
<dbReference type="SUPFAM" id="SSF53474">
    <property type="entry name" value="alpha/beta-Hydrolases"/>
    <property type="match status" value="1"/>
</dbReference>
<feature type="domain" description="BD-FAE-like" evidence="2">
    <location>
        <begin position="34"/>
        <end position="235"/>
    </location>
</feature>
<evidence type="ECO:0000313" key="3">
    <source>
        <dbReference type="EMBL" id="VVN46354.1"/>
    </source>
</evidence>
<evidence type="ECO:0000259" key="2">
    <source>
        <dbReference type="Pfam" id="PF20434"/>
    </source>
</evidence>
<dbReference type="EMBL" id="CABVHB010000120">
    <property type="protein sequence ID" value="VVN46354.1"/>
    <property type="molecule type" value="Genomic_DNA"/>
</dbReference>
<dbReference type="InterPro" id="IPR050300">
    <property type="entry name" value="GDXG_lipolytic_enzyme"/>
</dbReference>
<reference evidence="3 4" key="1">
    <citation type="submission" date="2019-09" db="EMBL/GenBank/DDBJ databases">
        <authorList>
            <person name="Chandra G."/>
            <person name="Truman W A."/>
        </authorList>
    </citation>
    <scope>NUCLEOTIDE SEQUENCE [LARGE SCALE GENOMIC DNA]</scope>
    <source>
        <strain evidence="3">PS673</strain>
    </source>
</reference>
<dbReference type="Pfam" id="PF20434">
    <property type="entry name" value="BD-FAE"/>
    <property type="match status" value="1"/>
</dbReference>
<dbReference type="InterPro" id="IPR029058">
    <property type="entry name" value="AB_hydrolase_fold"/>
</dbReference>
<accession>A0A5E6Y0D1</accession>
<name>A0A5E6Y0D1_PSEFL</name>
<dbReference type="InterPro" id="IPR049492">
    <property type="entry name" value="BD-FAE-like_dom"/>
</dbReference>
<dbReference type="PANTHER" id="PTHR48081:SF13">
    <property type="entry name" value="ALPHA_BETA HYDROLASE"/>
    <property type="match status" value="1"/>
</dbReference>
<organism evidence="3 4">
    <name type="scientific">Pseudomonas fluorescens</name>
    <dbReference type="NCBI Taxonomy" id="294"/>
    <lineage>
        <taxon>Bacteria</taxon>
        <taxon>Pseudomonadati</taxon>
        <taxon>Pseudomonadota</taxon>
        <taxon>Gammaproteobacteria</taxon>
        <taxon>Pseudomonadales</taxon>
        <taxon>Pseudomonadaceae</taxon>
        <taxon>Pseudomonas</taxon>
    </lineage>
</organism>
<dbReference type="Proteomes" id="UP000344274">
    <property type="component" value="Unassembled WGS sequence"/>
</dbReference>
<evidence type="ECO:0000313" key="4">
    <source>
        <dbReference type="Proteomes" id="UP000344274"/>
    </source>
</evidence>
<dbReference type="GO" id="GO:0016787">
    <property type="term" value="F:hydrolase activity"/>
    <property type="evidence" value="ECO:0007669"/>
    <property type="project" value="UniProtKB-KW"/>
</dbReference>
<dbReference type="RefSeq" id="WP_154947969.1">
    <property type="nucleotide sequence ID" value="NZ_CABVHB010000120.1"/>
</dbReference>
<dbReference type="Gene3D" id="3.40.50.1820">
    <property type="entry name" value="alpha/beta hydrolase"/>
    <property type="match status" value="1"/>
</dbReference>
<proteinExistence type="predicted"/>
<dbReference type="AlphaFoldDB" id="A0A5E6Y0D1"/>
<evidence type="ECO:0000256" key="1">
    <source>
        <dbReference type="ARBA" id="ARBA00022801"/>
    </source>
</evidence>
<keyword evidence="1" id="KW-0378">Hydrolase</keyword>
<gene>
    <name evidence="3" type="ORF">PS673_05781</name>
</gene>